<dbReference type="SUPFAM" id="SSF46689">
    <property type="entry name" value="Homeodomain-like"/>
    <property type="match status" value="1"/>
</dbReference>
<dbReference type="SMART" id="SM00389">
    <property type="entry name" value="HOX"/>
    <property type="match status" value="1"/>
</dbReference>
<protein>
    <recommendedName>
        <fullName evidence="10">Homeobox domain-containing protein</fullName>
    </recommendedName>
</protein>
<feature type="DNA-binding region" description="Homeobox" evidence="7">
    <location>
        <begin position="171"/>
        <end position="230"/>
    </location>
</feature>
<dbReference type="PANTHER" id="PTHR24341">
    <property type="entry name" value="HOMEOBOX PROTEIN ENGRAILED"/>
    <property type="match status" value="1"/>
</dbReference>
<accession>A0AA88Y7G9</accession>
<dbReference type="PRINTS" id="PR00024">
    <property type="entry name" value="HOMEOBOX"/>
</dbReference>
<comment type="subcellular location">
    <subcellularLocation>
        <location evidence="1 7 8">Nucleus</location>
    </subcellularLocation>
</comment>
<dbReference type="InterPro" id="IPR020479">
    <property type="entry name" value="HD_metazoa"/>
</dbReference>
<evidence type="ECO:0000256" key="9">
    <source>
        <dbReference type="SAM" id="MobiDB-lite"/>
    </source>
</evidence>
<gene>
    <name evidence="11" type="ORF">FSP39_015372</name>
</gene>
<keyword evidence="3" id="KW-0217">Developmental protein</keyword>
<dbReference type="PROSITE" id="PS00027">
    <property type="entry name" value="HOMEOBOX_1"/>
    <property type="match status" value="1"/>
</dbReference>
<dbReference type="FunFam" id="1.10.10.60:FF:000189">
    <property type="entry name" value="Homeobox protein engrailed-like"/>
    <property type="match status" value="1"/>
</dbReference>
<evidence type="ECO:0000256" key="6">
    <source>
        <dbReference type="ARBA" id="ARBA00023242"/>
    </source>
</evidence>
<evidence type="ECO:0000256" key="3">
    <source>
        <dbReference type="ARBA" id="ARBA00022473"/>
    </source>
</evidence>
<dbReference type="InterPro" id="IPR009057">
    <property type="entry name" value="Homeodomain-like_sf"/>
</dbReference>
<dbReference type="InterPro" id="IPR000747">
    <property type="entry name" value="HD_engrailed"/>
</dbReference>
<dbReference type="Pfam" id="PF00046">
    <property type="entry name" value="Homeodomain"/>
    <property type="match status" value="1"/>
</dbReference>
<dbReference type="Proteomes" id="UP001186944">
    <property type="component" value="Unassembled WGS sequence"/>
</dbReference>
<evidence type="ECO:0000256" key="5">
    <source>
        <dbReference type="ARBA" id="ARBA00023155"/>
    </source>
</evidence>
<dbReference type="Pfam" id="PF10525">
    <property type="entry name" value="Engrail_1_C_sig"/>
    <property type="match status" value="1"/>
</dbReference>
<dbReference type="CDD" id="cd00086">
    <property type="entry name" value="homeodomain"/>
    <property type="match status" value="1"/>
</dbReference>
<dbReference type="EMBL" id="VSWD01000010">
    <property type="protein sequence ID" value="KAK3090871.1"/>
    <property type="molecule type" value="Genomic_DNA"/>
</dbReference>
<dbReference type="InterPro" id="IPR019549">
    <property type="entry name" value="Homeobox-engrailed_C-terminal"/>
</dbReference>
<feature type="compositionally biased region" description="Low complexity" evidence="9">
    <location>
        <begin position="111"/>
        <end position="130"/>
    </location>
</feature>
<dbReference type="InterPro" id="IPR050720">
    <property type="entry name" value="Engrailed_Homeobox_TFs"/>
</dbReference>
<dbReference type="GO" id="GO:0009653">
    <property type="term" value="P:anatomical structure morphogenesis"/>
    <property type="evidence" value="ECO:0007669"/>
    <property type="project" value="UniProtKB-ARBA"/>
</dbReference>
<keyword evidence="4 7" id="KW-0238">DNA-binding</keyword>
<feature type="compositionally biased region" description="Acidic residues" evidence="9">
    <location>
        <begin position="8"/>
        <end position="31"/>
    </location>
</feature>
<dbReference type="AlphaFoldDB" id="A0AA88Y7G9"/>
<feature type="domain" description="Homeobox" evidence="10">
    <location>
        <begin position="169"/>
        <end position="229"/>
    </location>
</feature>
<dbReference type="GO" id="GO:0030182">
    <property type="term" value="P:neuron differentiation"/>
    <property type="evidence" value="ECO:0007669"/>
    <property type="project" value="TreeGrafter"/>
</dbReference>
<evidence type="ECO:0000256" key="7">
    <source>
        <dbReference type="PROSITE-ProRule" id="PRU00108"/>
    </source>
</evidence>
<reference evidence="11" key="1">
    <citation type="submission" date="2019-08" db="EMBL/GenBank/DDBJ databases">
        <title>The improved chromosome-level genome for the pearl oyster Pinctada fucata martensii using PacBio sequencing and Hi-C.</title>
        <authorList>
            <person name="Zheng Z."/>
        </authorList>
    </citation>
    <scope>NUCLEOTIDE SEQUENCE</scope>
    <source>
        <strain evidence="11">ZZ-2019</strain>
        <tissue evidence="11">Adductor muscle</tissue>
    </source>
</reference>
<dbReference type="PRINTS" id="PR00026">
    <property type="entry name" value="ENGRAILED"/>
</dbReference>
<feature type="region of interest" description="Disordered" evidence="9">
    <location>
        <begin position="98"/>
        <end position="136"/>
    </location>
</feature>
<evidence type="ECO:0000256" key="4">
    <source>
        <dbReference type="ARBA" id="ARBA00023125"/>
    </source>
</evidence>
<dbReference type="GO" id="GO:0005634">
    <property type="term" value="C:nucleus"/>
    <property type="evidence" value="ECO:0007669"/>
    <property type="project" value="UniProtKB-SubCell"/>
</dbReference>
<name>A0AA88Y7G9_PINIB</name>
<feature type="region of interest" description="Disordered" evidence="9">
    <location>
        <begin position="1"/>
        <end position="32"/>
    </location>
</feature>
<dbReference type="InterPro" id="IPR001356">
    <property type="entry name" value="HD"/>
</dbReference>
<dbReference type="Gene3D" id="1.10.10.60">
    <property type="entry name" value="Homeodomain-like"/>
    <property type="match status" value="1"/>
</dbReference>
<comment type="similarity">
    <text evidence="2">Belongs to the engrailed homeobox family.</text>
</comment>
<keyword evidence="6 7" id="KW-0539">Nucleus</keyword>
<dbReference type="InterPro" id="IPR017970">
    <property type="entry name" value="Homeobox_CS"/>
</dbReference>
<comment type="caution">
    <text evidence="11">The sequence shown here is derived from an EMBL/GenBank/DDBJ whole genome shotgun (WGS) entry which is preliminary data.</text>
</comment>
<evidence type="ECO:0000313" key="12">
    <source>
        <dbReference type="Proteomes" id="UP001186944"/>
    </source>
</evidence>
<keyword evidence="12" id="KW-1185">Reference proteome</keyword>
<organism evidence="11 12">
    <name type="scientific">Pinctada imbricata</name>
    <name type="common">Atlantic pearl-oyster</name>
    <name type="synonym">Pinctada martensii</name>
    <dbReference type="NCBI Taxonomy" id="66713"/>
    <lineage>
        <taxon>Eukaryota</taxon>
        <taxon>Metazoa</taxon>
        <taxon>Spiralia</taxon>
        <taxon>Lophotrochozoa</taxon>
        <taxon>Mollusca</taxon>
        <taxon>Bivalvia</taxon>
        <taxon>Autobranchia</taxon>
        <taxon>Pteriomorphia</taxon>
        <taxon>Pterioida</taxon>
        <taxon>Pterioidea</taxon>
        <taxon>Pteriidae</taxon>
        <taxon>Pinctada</taxon>
    </lineage>
</organism>
<evidence type="ECO:0000256" key="2">
    <source>
        <dbReference type="ARBA" id="ARBA00010896"/>
    </source>
</evidence>
<proteinExistence type="inferred from homology"/>
<evidence type="ECO:0000256" key="1">
    <source>
        <dbReference type="ARBA" id="ARBA00004123"/>
    </source>
</evidence>
<evidence type="ECO:0000313" key="11">
    <source>
        <dbReference type="EMBL" id="KAK3090871.1"/>
    </source>
</evidence>
<dbReference type="GO" id="GO:0000981">
    <property type="term" value="F:DNA-binding transcription factor activity, RNA polymerase II-specific"/>
    <property type="evidence" value="ECO:0007669"/>
    <property type="project" value="InterPro"/>
</dbReference>
<evidence type="ECO:0000259" key="10">
    <source>
        <dbReference type="PROSITE" id="PS50071"/>
    </source>
</evidence>
<evidence type="ECO:0000256" key="8">
    <source>
        <dbReference type="RuleBase" id="RU000682"/>
    </source>
</evidence>
<keyword evidence="5 7" id="KW-0371">Homeobox</keyword>
<dbReference type="GO" id="GO:0000978">
    <property type="term" value="F:RNA polymerase II cis-regulatory region sequence-specific DNA binding"/>
    <property type="evidence" value="ECO:0007669"/>
    <property type="project" value="TreeGrafter"/>
</dbReference>
<feature type="region of interest" description="Disordered" evidence="9">
    <location>
        <begin position="152"/>
        <end position="176"/>
    </location>
</feature>
<dbReference type="PROSITE" id="PS50071">
    <property type="entry name" value="HOMEOBOX_2"/>
    <property type="match status" value="1"/>
</dbReference>
<dbReference type="PANTHER" id="PTHR24341:SF6">
    <property type="entry name" value="HOMEOBOX PROTEIN INVECTED"/>
    <property type="match status" value="1"/>
</dbReference>
<sequence>MANKDQQEITDDREDVSIDEDEDVEIDDDDVQRDIDERDAEIQAPIRCTNFSIDEILKPSFGRKETDKIHNDRLSAFTPVSSRSISWDLFFKEKTDFLHGKDSTPRNRPKSLSPLSSSSGPGSPGTVSSPNMSSPETEKLWPAWVYCTRYSDRPSAGPRSRRTAKKKVSEEKRPRTAFTSEQLQMLKKEFETCRYLTEQRRNQLSRDLDLSESQIKIWFQNKRAKIKKASGNKNALALTLMAHGLYNHSTVSLHSDEDDERVSK</sequence>